<proteinExistence type="inferred from homology"/>
<keyword evidence="6" id="KW-0223">Dioxygenase</keyword>
<dbReference type="EC" id="1.13.11.24" evidence="6"/>
<keyword evidence="6" id="KW-0560">Oxidoreductase</keyword>
<feature type="binding site" evidence="2">
    <location>
        <position position="70"/>
    </location>
    <ligand>
        <name>Fe cation</name>
        <dbReference type="ChEBI" id="CHEBI:24875"/>
    </ligand>
</feature>
<feature type="binding site" evidence="2">
    <location>
        <position position="114"/>
    </location>
    <ligand>
        <name>Fe cation</name>
        <dbReference type="ChEBI" id="CHEBI:24875"/>
    </ligand>
</feature>
<dbReference type="InterPro" id="IPR012093">
    <property type="entry name" value="Pirin"/>
</dbReference>
<dbReference type="RefSeq" id="WP_090748668.1">
    <property type="nucleotide sequence ID" value="NZ_CZQA01000008.1"/>
</dbReference>
<evidence type="ECO:0000256" key="2">
    <source>
        <dbReference type="PIRSR" id="PIRSR006232-1"/>
    </source>
</evidence>
<dbReference type="Pfam" id="PF05726">
    <property type="entry name" value="Pirin_C"/>
    <property type="match status" value="1"/>
</dbReference>
<dbReference type="InterPro" id="IPR014710">
    <property type="entry name" value="RmlC-like_jellyroll"/>
</dbReference>
<keyword evidence="2" id="KW-0408">Iron</keyword>
<keyword evidence="2" id="KW-0479">Metal-binding</keyword>
<feature type="binding site" evidence="2">
    <location>
        <position position="68"/>
    </location>
    <ligand>
        <name>Fe cation</name>
        <dbReference type="ChEBI" id="CHEBI:24875"/>
    </ligand>
</feature>
<dbReference type="PANTHER" id="PTHR43594">
    <property type="entry name" value="QUERCETIN 2,3-DIOXYGENASE"/>
    <property type="match status" value="1"/>
</dbReference>
<comment type="similarity">
    <text evidence="1 3">Belongs to the pirin family.</text>
</comment>
<evidence type="ECO:0000313" key="6">
    <source>
        <dbReference type="EMBL" id="CUS36107.1"/>
    </source>
</evidence>
<comment type="cofactor">
    <cofactor evidence="2">
        <name>Fe cation</name>
        <dbReference type="ChEBI" id="CHEBI:24875"/>
    </cofactor>
    <text evidence="2">Binds 1 Fe cation per subunit.</text>
</comment>
<dbReference type="InterPro" id="IPR003829">
    <property type="entry name" value="Pirin_N_dom"/>
</dbReference>
<dbReference type="InterPro" id="IPR053186">
    <property type="entry name" value="QDO-related"/>
</dbReference>
<name>A0A0S4LJL8_9BACT</name>
<dbReference type="PANTHER" id="PTHR43594:SF1">
    <property type="entry name" value="QUERCETIN 2,3-DIOXYGENASE PA2418-RELATED"/>
    <property type="match status" value="1"/>
</dbReference>
<evidence type="ECO:0000259" key="4">
    <source>
        <dbReference type="Pfam" id="PF02678"/>
    </source>
</evidence>
<dbReference type="STRING" id="1742972.COMA1_20641"/>
<dbReference type="PIRSF" id="PIRSF006232">
    <property type="entry name" value="Pirin"/>
    <property type="match status" value="1"/>
</dbReference>
<dbReference type="Proteomes" id="UP000199032">
    <property type="component" value="Unassembled WGS sequence"/>
</dbReference>
<dbReference type="InterPro" id="IPR008778">
    <property type="entry name" value="Pirin_C_dom"/>
</dbReference>
<dbReference type="GO" id="GO:0008127">
    <property type="term" value="F:quercetin 2,3-dioxygenase activity"/>
    <property type="evidence" value="ECO:0007669"/>
    <property type="project" value="UniProtKB-EC"/>
</dbReference>
<dbReference type="CDD" id="cd02909">
    <property type="entry name" value="cupin_pirin_N"/>
    <property type="match status" value="1"/>
</dbReference>
<feature type="domain" description="Pirin N-terminal" evidence="4">
    <location>
        <begin position="27"/>
        <end position="134"/>
    </location>
</feature>
<dbReference type="Gene3D" id="2.60.120.10">
    <property type="entry name" value="Jelly Rolls"/>
    <property type="match status" value="2"/>
</dbReference>
<accession>A0A0S4LJL8</accession>
<dbReference type="GO" id="GO:0046872">
    <property type="term" value="F:metal ion binding"/>
    <property type="evidence" value="ECO:0007669"/>
    <property type="project" value="UniProtKB-KW"/>
</dbReference>
<protein>
    <submittedName>
        <fullName evidence="6">Putative Quercetin 2,3-dioxygenase</fullName>
        <ecNumber evidence="6">1.13.11.24</ecNumber>
    </submittedName>
</protein>
<dbReference type="InterPro" id="IPR011051">
    <property type="entry name" value="RmlC_Cupin_sf"/>
</dbReference>
<reference evidence="6 7" key="1">
    <citation type="submission" date="2015-10" db="EMBL/GenBank/DDBJ databases">
        <authorList>
            <person name="Gilbert D.G."/>
        </authorList>
    </citation>
    <scope>NUCLEOTIDE SEQUENCE [LARGE SCALE GENOMIC DNA]</scope>
    <source>
        <strain evidence="6">COMA1</strain>
    </source>
</reference>
<keyword evidence="7" id="KW-1185">Reference proteome</keyword>
<dbReference type="SUPFAM" id="SSF51182">
    <property type="entry name" value="RmlC-like cupins"/>
    <property type="match status" value="1"/>
</dbReference>
<feature type="binding site" evidence="2">
    <location>
        <position position="112"/>
    </location>
    <ligand>
        <name>Fe cation</name>
        <dbReference type="ChEBI" id="CHEBI:24875"/>
    </ligand>
</feature>
<evidence type="ECO:0000256" key="3">
    <source>
        <dbReference type="RuleBase" id="RU003457"/>
    </source>
</evidence>
<evidence type="ECO:0000256" key="1">
    <source>
        <dbReference type="ARBA" id="ARBA00008416"/>
    </source>
</evidence>
<dbReference type="Pfam" id="PF02678">
    <property type="entry name" value="Pirin"/>
    <property type="match status" value="1"/>
</dbReference>
<sequence length="294" mass="31623">MTTSTLVPKEVLGVYRPGSAHMVGDGFPVRNLFPSNELDQAVDPFLLLDYAGPQAFEPTDHPRGVGEHPHRGFETVTIMYQGAVAHRDSSGNAGVIGPGDVQWMTAASGVVHEELHEADWATKGGIFQAIQLWVNLPRSQKMSVPRYQTILKAQIPTVEIAGGAGRLRVIAGAFQGYKGPARTVTPIELYDLELVAGGRAEVFLSDGHNTSLFIVRGLVSANSSNDAGEAELIVCKRAGASVVIEAREDSRLLILSGQPIKEPIARYGPFVMNSKIELVQALEDYKAGKMGHLS</sequence>
<dbReference type="OrthoDB" id="321327at2"/>
<organism evidence="6 7">
    <name type="scientific">Candidatus Nitrospira nitrosa</name>
    <dbReference type="NCBI Taxonomy" id="1742972"/>
    <lineage>
        <taxon>Bacteria</taxon>
        <taxon>Pseudomonadati</taxon>
        <taxon>Nitrospirota</taxon>
        <taxon>Nitrospiria</taxon>
        <taxon>Nitrospirales</taxon>
        <taxon>Nitrospiraceae</taxon>
        <taxon>Nitrospira</taxon>
    </lineage>
</organism>
<dbReference type="AlphaFoldDB" id="A0A0S4LJL8"/>
<gene>
    <name evidence="6" type="ORF">COMA1_20641</name>
</gene>
<evidence type="ECO:0000313" key="7">
    <source>
        <dbReference type="Proteomes" id="UP000199032"/>
    </source>
</evidence>
<evidence type="ECO:0000259" key="5">
    <source>
        <dbReference type="Pfam" id="PF05726"/>
    </source>
</evidence>
<feature type="domain" description="Pirin C-terminal" evidence="5">
    <location>
        <begin position="190"/>
        <end position="291"/>
    </location>
</feature>
<dbReference type="CDD" id="cd02247">
    <property type="entry name" value="cupin_pirin_C"/>
    <property type="match status" value="1"/>
</dbReference>
<dbReference type="EMBL" id="CZQA01000008">
    <property type="protein sequence ID" value="CUS36107.1"/>
    <property type="molecule type" value="Genomic_DNA"/>
</dbReference>